<evidence type="ECO:0000313" key="11">
    <source>
        <dbReference type="Ensembl" id="ENSLACP00000022431.1"/>
    </source>
</evidence>
<dbReference type="Pfam" id="PF03388">
    <property type="entry name" value="Lectin_leg-like"/>
    <property type="match status" value="1"/>
</dbReference>
<dbReference type="PROSITE" id="PS51328">
    <property type="entry name" value="L_LECTIN_LIKE"/>
    <property type="match status" value="1"/>
</dbReference>
<dbReference type="GO" id="GO:0000139">
    <property type="term" value="C:Golgi membrane"/>
    <property type="evidence" value="ECO:0007669"/>
    <property type="project" value="TreeGrafter"/>
</dbReference>
<keyword evidence="12" id="KW-1185">Reference proteome</keyword>
<dbReference type="GeneID" id="102361602"/>
<dbReference type="SUPFAM" id="SSF49899">
    <property type="entry name" value="Concanavalin A-like lectins/glucanases"/>
    <property type="match status" value="1"/>
</dbReference>
<dbReference type="EMBL" id="AFYH01054013">
    <property type="status" value="NOT_ANNOTATED_CDS"/>
    <property type="molecule type" value="Genomic_DNA"/>
</dbReference>
<proteinExistence type="predicted"/>
<dbReference type="OMA" id="RYELCIR"/>
<dbReference type="GO" id="GO:0005537">
    <property type="term" value="F:D-mannose binding"/>
    <property type="evidence" value="ECO:0007669"/>
    <property type="project" value="TreeGrafter"/>
</dbReference>
<dbReference type="GO" id="GO:0005789">
    <property type="term" value="C:endoplasmic reticulum membrane"/>
    <property type="evidence" value="ECO:0007669"/>
    <property type="project" value="TreeGrafter"/>
</dbReference>
<dbReference type="GO" id="GO:0030134">
    <property type="term" value="C:COPII-coated ER to Golgi transport vesicle"/>
    <property type="evidence" value="ECO:0007669"/>
    <property type="project" value="TreeGrafter"/>
</dbReference>
<dbReference type="KEGG" id="lcm:102361602"/>
<dbReference type="Gene3D" id="2.60.120.200">
    <property type="match status" value="1"/>
</dbReference>
<dbReference type="InterPro" id="IPR005052">
    <property type="entry name" value="Lectin_leg"/>
</dbReference>
<dbReference type="GO" id="GO:0033116">
    <property type="term" value="C:endoplasmic reticulum-Golgi intermediate compartment membrane"/>
    <property type="evidence" value="ECO:0007669"/>
    <property type="project" value="UniProtKB-SubCell"/>
</dbReference>
<sequence length="487" mass="55234">MAFSWWLVLNLLLLGFCQGYEVFPVHRRFEYKYSFKGPHITSQHSNIPFWTHHGDALPSMDQVRIVTSLRSQQGSVWTKYSTSFVNWEVEVAFQITGTGRIGADGLAIWFTKERGTIGPVYGAADHWDGVGIFFDTFDNDGNRNNPLILVVGNNGKLTYDHSNDGASQSLGTCLRNFRNSHYPIRARITYYKKTLRVAINPGFSDVADDYDICTEIRDMVIPSAGYFGVSAATGALADDHDVLSFLTFSLTEAGKETTQGQIPKSEKDQFQREYERFQKDLEKRKEEFLKEHPSVSTPSDDFFESDAQREFQMVLDSQNQIQWELSRLSERLELTLEEEKERFDSIESARKAQSTTTVKGGAEQAGSSLELVLKSQRDLAERLQEMRSSVSGIVSKVKGVCQSATSSSVEQRGFIDIKENVLVVKKELKNLVKTPVTVQNIRCPSIPVVPPCISTTHFLVFVVLQTIFAMYYLMYRSRKEAQSKKFF</sequence>
<dbReference type="FunCoup" id="M3XI75">
    <property type="interactions" value="1335"/>
</dbReference>
<evidence type="ECO:0000259" key="10">
    <source>
        <dbReference type="PROSITE" id="PS51328"/>
    </source>
</evidence>
<dbReference type="CDD" id="cd06902">
    <property type="entry name" value="lectin_ERGIC-53_ERGL"/>
    <property type="match status" value="1"/>
</dbReference>
<dbReference type="STRING" id="7897.ENSLACP00000022431"/>
<evidence type="ECO:0000256" key="2">
    <source>
        <dbReference type="ARBA" id="ARBA00022692"/>
    </source>
</evidence>
<gene>
    <name evidence="11" type="primary">LOC102361602</name>
</gene>
<reference evidence="12" key="1">
    <citation type="submission" date="2011-08" db="EMBL/GenBank/DDBJ databases">
        <title>The draft genome of Latimeria chalumnae.</title>
        <authorList>
            <person name="Di Palma F."/>
            <person name="Alfoldi J."/>
            <person name="Johnson J."/>
            <person name="Berlin A."/>
            <person name="Gnerre S."/>
            <person name="Jaffe D."/>
            <person name="MacCallum I."/>
            <person name="Young S."/>
            <person name="Walker B.J."/>
            <person name="Lander E."/>
            <person name="Lindblad-Toh K."/>
        </authorList>
    </citation>
    <scope>NUCLEOTIDE SEQUENCE [LARGE SCALE GENOMIC DNA]</scope>
    <source>
        <strain evidence="12">Wild caught</strain>
    </source>
</reference>
<evidence type="ECO:0000313" key="12">
    <source>
        <dbReference type="Proteomes" id="UP000008672"/>
    </source>
</evidence>
<feature type="domain" description="L-type lectin-like" evidence="10">
    <location>
        <begin position="27"/>
        <end position="250"/>
    </location>
</feature>
<evidence type="ECO:0000256" key="6">
    <source>
        <dbReference type="ARBA" id="ARBA00023136"/>
    </source>
</evidence>
<dbReference type="EMBL" id="AFYH01054008">
    <property type="status" value="NOT_ANNOTATED_CDS"/>
    <property type="molecule type" value="Genomic_DNA"/>
</dbReference>
<keyword evidence="2 8" id="KW-0812">Transmembrane</keyword>
<keyword evidence="5 8" id="KW-1133">Transmembrane helix</keyword>
<dbReference type="Ensembl" id="ENSLACT00000026706.1">
    <property type="protein sequence ID" value="ENSLACP00000022431.1"/>
    <property type="gene ID" value="ENSLACG00000022595.1"/>
</dbReference>
<dbReference type="InterPro" id="IPR013320">
    <property type="entry name" value="ConA-like_dom_sf"/>
</dbReference>
<keyword evidence="7" id="KW-1015">Disulfide bond</keyword>
<dbReference type="GeneTree" id="ENSGT00940000167848"/>
<dbReference type="PANTHER" id="PTHR12223">
    <property type="entry name" value="VESICULAR MANNOSE-BINDING LECTIN"/>
    <property type="match status" value="1"/>
</dbReference>
<keyword evidence="6 8" id="KW-0472">Membrane</keyword>
<feature type="chain" id="PRO_5004043491" evidence="9">
    <location>
        <begin position="20"/>
        <end position="487"/>
    </location>
</feature>
<dbReference type="RefSeq" id="XP_014342764.1">
    <property type="nucleotide sequence ID" value="XM_014487278.2"/>
</dbReference>
<dbReference type="OrthoDB" id="10265193at2759"/>
<dbReference type="eggNOG" id="KOG3838">
    <property type="taxonomic scope" value="Eukaryota"/>
</dbReference>
<evidence type="ECO:0000256" key="9">
    <source>
        <dbReference type="SAM" id="SignalP"/>
    </source>
</evidence>
<evidence type="ECO:0000256" key="1">
    <source>
        <dbReference type="ARBA" id="ARBA00004151"/>
    </source>
</evidence>
<dbReference type="InterPro" id="IPR051136">
    <property type="entry name" value="Intracellular_Lectin-GPT"/>
</dbReference>
<dbReference type="EMBL" id="AFYH01054009">
    <property type="status" value="NOT_ANNOTATED_CDS"/>
    <property type="molecule type" value="Genomic_DNA"/>
</dbReference>
<evidence type="ECO:0000256" key="5">
    <source>
        <dbReference type="ARBA" id="ARBA00022989"/>
    </source>
</evidence>
<dbReference type="EMBL" id="AFYH01054012">
    <property type="status" value="NOT_ANNOTATED_CDS"/>
    <property type="molecule type" value="Genomic_DNA"/>
</dbReference>
<dbReference type="HOGENOM" id="CLU_041093_4_0_1"/>
<dbReference type="GO" id="GO:0006888">
    <property type="term" value="P:endoplasmic reticulum to Golgi vesicle-mediated transport"/>
    <property type="evidence" value="ECO:0007669"/>
    <property type="project" value="TreeGrafter"/>
</dbReference>
<dbReference type="PANTHER" id="PTHR12223:SF43">
    <property type="entry name" value="LECTIN, MANNOSE-BINDING, 1"/>
    <property type="match status" value="1"/>
</dbReference>
<reference evidence="11" key="3">
    <citation type="submission" date="2025-09" db="UniProtKB">
        <authorList>
            <consortium name="Ensembl"/>
        </authorList>
    </citation>
    <scope>IDENTIFICATION</scope>
</reference>
<dbReference type="EMBL" id="AFYH01054007">
    <property type="status" value="NOT_ANNOTATED_CDS"/>
    <property type="molecule type" value="Genomic_DNA"/>
</dbReference>
<dbReference type="EMBL" id="AFYH01054010">
    <property type="status" value="NOT_ANNOTATED_CDS"/>
    <property type="molecule type" value="Genomic_DNA"/>
</dbReference>
<reference evidence="11" key="2">
    <citation type="submission" date="2025-08" db="UniProtKB">
        <authorList>
            <consortium name="Ensembl"/>
        </authorList>
    </citation>
    <scope>IDENTIFICATION</scope>
</reference>
<keyword evidence="3 9" id="KW-0732">Signal</keyword>
<feature type="signal peptide" evidence="9">
    <location>
        <begin position="1"/>
        <end position="19"/>
    </location>
</feature>
<dbReference type="AlphaFoldDB" id="M3XI75"/>
<dbReference type="EMBL" id="AFYH01054011">
    <property type="status" value="NOT_ANNOTATED_CDS"/>
    <property type="molecule type" value="Genomic_DNA"/>
</dbReference>
<evidence type="ECO:0000256" key="4">
    <source>
        <dbReference type="ARBA" id="ARBA00022734"/>
    </source>
</evidence>
<dbReference type="FunFam" id="2.60.120.200:FF:000028">
    <property type="entry name" value="Blast:Protein ERGIC-53"/>
    <property type="match status" value="1"/>
</dbReference>
<dbReference type="Proteomes" id="UP000008672">
    <property type="component" value="Unassembled WGS sequence"/>
</dbReference>
<accession>M3XI75</accession>
<evidence type="ECO:0000256" key="8">
    <source>
        <dbReference type="SAM" id="Phobius"/>
    </source>
</evidence>
<protein>
    <submittedName>
        <fullName evidence="11">Lectin, mannose binding 1 like</fullName>
    </submittedName>
</protein>
<dbReference type="EMBL" id="AFYH01054014">
    <property type="status" value="NOT_ANNOTATED_CDS"/>
    <property type="molecule type" value="Genomic_DNA"/>
</dbReference>
<evidence type="ECO:0000256" key="7">
    <source>
        <dbReference type="ARBA" id="ARBA00023157"/>
    </source>
</evidence>
<comment type="subcellular location">
    <subcellularLocation>
        <location evidence="1">Endoplasmic reticulum-Golgi intermediate compartment membrane</location>
        <topology evidence="1">Single-pass type I membrane protein</topology>
    </subcellularLocation>
</comment>
<name>M3XI75_LATCH</name>
<evidence type="ECO:0000256" key="3">
    <source>
        <dbReference type="ARBA" id="ARBA00022729"/>
    </source>
</evidence>
<dbReference type="InParanoid" id="M3XI75"/>
<keyword evidence="4" id="KW-0430">Lectin</keyword>
<organism evidence="11 12">
    <name type="scientific">Latimeria chalumnae</name>
    <name type="common">Coelacanth</name>
    <dbReference type="NCBI Taxonomy" id="7897"/>
    <lineage>
        <taxon>Eukaryota</taxon>
        <taxon>Metazoa</taxon>
        <taxon>Chordata</taxon>
        <taxon>Craniata</taxon>
        <taxon>Vertebrata</taxon>
        <taxon>Euteleostomi</taxon>
        <taxon>Coelacanthiformes</taxon>
        <taxon>Coelacanthidae</taxon>
        <taxon>Latimeria</taxon>
    </lineage>
</organism>
<feature type="transmembrane region" description="Helical" evidence="8">
    <location>
        <begin position="458"/>
        <end position="475"/>
    </location>
</feature>